<sequence>MADNIKNLDNNEAIKKLDKAAMLEAVAAWPEMLQAALGIVPLVAVRRAKQVKQVVISGMGGSAIAGNIVLDLYAHQLGYPLFVNRDYSLPAFVAKGTALLALSYSGNTEETLAAIKEAEGRGAQIIAITSGGKLKDLAVQAGWPLFVVPAGQQPRAALPYLLGCLLNALGQLGIIELDPQELSEVLLLLPRLREEYSVAKSYRVNPAKQLAHKLLGKLPVVLAGGGYASAGLRLKTQLNENSKASALYNVFPELDHNEIVPWSGLKRSEHNFAVVLLRDKNDPARLQKRIDITKSLIGRELGGISEVWSQGKSSLARLLSLIFFGDLVSVYLAILKRLDPSPVAIIERLKRELSR</sequence>
<dbReference type="Gene3D" id="3.40.50.10490">
    <property type="entry name" value="Glucose-6-phosphate isomerase like protein, domain 1"/>
    <property type="match status" value="2"/>
</dbReference>
<dbReference type="InterPro" id="IPR046348">
    <property type="entry name" value="SIS_dom_sf"/>
</dbReference>
<dbReference type="InterPro" id="IPR001347">
    <property type="entry name" value="SIS_dom"/>
</dbReference>
<dbReference type="CDD" id="cd05637">
    <property type="entry name" value="SIS_PGI_PMI_2"/>
    <property type="match status" value="1"/>
</dbReference>
<keyword evidence="2 4" id="KW-0413">Isomerase</keyword>
<evidence type="ECO:0000313" key="4">
    <source>
        <dbReference type="EMBL" id="PIS31645.1"/>
    </source>
</evidence>
<dbReference type="CDD" id="cd05017">
    <property type="entry name" value="SIS_PGI_PMI_1"/>
    <property type="match status" value="1"/>
</dbReference>
<evidence type="ECO:0000256" key="2">
    <source>
        <dbReference type="ARBA" id="ARBA00023235"/>
    </source>
</evidence>
<evidence type="ECO:0000259" key="3">
    <source>
        <dbReference type="PROSITE" id="PS51464"/>
    </source>
</evidence>
<dbReference type="GO" id="GO:1901135">
    <property type="term" value="P:carbohydrate derivative metabolic process"/>
    <property type="evidence" value="ECO:0007669"/>
    <property type="project" value="InterPro"/>
</dbReference>
<dbReference type="GO" id="GO:0004347">
    <property type="term" value="F:glucose-6-phosphate isomerase activity"/>
    <property type="evidence" value="ECO:0007669"/>
    <property type="project" value="InterPro"/>
</dbReference>
<dbReference type="NCBIfam" id="NF006426">
    <property type="entry name" value="PRK08674.1-6"/>
    <property type="match status" value="1"/>
</dbReference>
<evidence type="ECO:0000256" key="1">
    <source>
        <dbReference type="ARBA" id="ARBA00010523"/>
    </source>
</evidence>
<comment type="caution">
    <text evidence="4">The sequence shown here is derived from an EMBL/GenBank/DDBJ whole genome shotgun (WGS) entry which is preliminary data.</text>
</comment>
<dbReference type="GO" id="GO:0005975">
    <property type="term" value="P:carbohydrate metabolic process"/>
    <property type="evidence" value="ECO:0007669"/>
    <property type="project" value="InterPro"/>
</dbReference>
<dbReference type="SUPFAM" id="SSF53697">
    <property type="entry name" value="SIS domain"/>
    <property type="match status" value="1"/>
</dbReference>
<dbReference type="Proteomes" id="UP000231343">
    <property type="component" value="Unassembled WGS sequence"/>
</dbReference>
<protein>
    <submittedName>
        <fullName evidence="4">Bifunctional phosphoglucose/phosphomannose isomerase</fullName>
    </submittedName>
</protein>
<organism evidence="4 5">
    <name type="scientific">Candidatus Saganbacteria bacterium CG08_land_8_20_14_0_20_45_16</name>
    <dbReference type="NCBI Taxonomy" id="2014293"/>
    <lineage>
        <taxon>Bacteria</taxon>
        <taxon>Bacillati</taxon>
        <taxon>Saganbacteria</taxon>
    </lineage>
</organism>
<comment type="similarity">
    <text evidence="1">Belongs to the PGI/PMI family.</text>
</comment>
<name>A0A2H0Y3T4_UNCSA</name>
<accession>A0A2H0Y3T4</accession>
<dbReference type="Pfam" id="PF01380">
    <property type="entry name" value="SIS"/>
    <property type="match status" value="1"/>
</dbReference>
<gene>
    <name evidence="4" type="ORF">COT42_00545</name>
</gene>
<dbReference type="AlphaFoldDB" id="A0A2H0Y3T4"/>
<dbReference type="GO" id="GO:0004476">
    <property type="term" value="F:mannose-6-phosphate isomerase activity"/>
    <property type="evidence" value="ECO:0007669"/>
    <property type="project" value="InterPro"/>
</dbReference>
<evidence type="ECO:0000313" key="5">
    <source>
        <dbReference type="Proteomes" id="UP000231343"/>
    </source>
</evidence>
<dbReference type="PROSITE" id="PS51464">
    <property type="entry name" value="SIS"/>
    <property type="match status" value="1"/>
</dbReference>
<proteinExistence type="inferred from homology"/>
<dbReference type="NCBIfam" id="NF006423">
    <property type="entry name" value="PRK08674.1-2"/>
    <property type="match status" value="1"/>
</dbReference>
<dbReference type="EMBL" id="PEYM01000006">
    <property type="protein sequence ID" value="PIS31645.1"/>
    <property type="molecule type" value="Genomic_DNA"/>
</dbReference>
<dbReference type="InterPro" id="IPR019490">
    <property type="entry name" value="Glu6P/Mann6P_isomerase_C"/>
</dbReference>
<feature type="domain" description="SIS" evidence="3">
    <location>
        <begin position="44"/>
        <end position="179"/>
    </location>
</feature>
<dbReference type="NCBIfam" id="TIGR02128">
    <property type="entry name" value="G6PI_arch"/>
    <property type="match status" value="1"/>
</dbReference>
<dbReference type="InterPro" id="IPR035484">
    <property type="entry name" value="SIS_PGI/PMI_1"/>
</dbReference>
<reference evidence="4 5" key="1">
    <citation type="submission" date="2017-09" db="EMBL/GenBank/DDBJ databases">
        <title>Depth-based differentiation of microbial function through sediment-hosted aquifers and enrichment of novel symbionts in the deep terrestrial subsurface.</title>
        <authorList>
            <person name="Probst A.J."/>
            <person name="Ladd B."/>
            <person name="Jarett J.K."/>
            <person name="Geller-Mcgrath D.E."/>
            <person name="Sieber C.M."/>
            <person name="Emerson J.B."/>
            <person name="Anantharaman K."/>
            <person name="Thomas B.C."/>
            <person name="Malmstrom R."/>
            <person name="Stieglmeier M."/>
            <person name="Klingl A."/>
            <person name="Woyke T."/>
            <person name="Ryan C.M."/>
            <person name="Banfield J.F."/>
        </authorList>
    </citation>
    <scope>NUCLEOTIDE SEQUENCE [LARGE SCALE GENOMIC DNA]</scope>
    <source>
        <strain evidence="4">CG08_land_8_20_14_0_20_45_16</strain>
    </source>
</reference>
<dbReference type="Pfam" id="PF10432">
    <property type="entry name" value="bact-PGI_C"/>
    <property type="match status" value="1"/>
</dbReference>
<dbReference type="GO" id="GO:0097367">
    <property type="term" value="F:carbohydrate derivative binding"/>
    <property type="evidence" value="ECO:0007669"/>
    <property type="project" value="InterPro"/>
</dbReference>